<dbReference type="InterPro" id="IPR011033">
    <property type="entry name" value="PRC_barrel-like_sf"/>
</dbReference>
<keyword evidence="2 5" id="KW-0690">Ribosome biogenesis</keyword>
<dbReference type="SUPFAM" id="SSF50346">
    <property type="entry name" value="PRC-barrel domain"/>
    <property type="match status" value="1"/>
</dbReference>
<gene>
    <name evidence="5 8" type="primary">rimM</name>
    <name evidence="8" type="ORF">P5G51_011330</name>
</gene>
<proteinExistence type="inferred from homology"/>
<comment type="function">
    <text evidence="5">An accessory protein needed during the final step in the assembly of 30S ribosomal subunit, possibly for assembly of the head region. Essential for efficient processing of 16S rRNA. May be needed both before and after RbfA during the maturation of 16S rRNA. It has affinity for free ribosomal 30S subunits but not for 70S ribosomes.</text>
</comment>
<dbReference type="SUPFAM" id="SSF50447">
    <property type="entry name" value="Translation proteins"/>
    <property type="match status" value="1"/>
</dbReference>
<organism evidence="8 9">
    <name type="scientific">Tigheibacillus jepli</name>
    <dbReference type="NCBI Taxonomy" id="3035914"/>
    <lineage>
        <taxon>Bacteria</taxon>
        <taxon>Bacillati</taxon>
        <taxon>Bacillota</taxon>
        <taxon>Bacilli</taxon>
        <taxon>Bacillales</taxon>
        <taxon>Bacillaceae</taxon>
        <taxon>Tigheibacillus</taxon>
    </lineage>
</organism>
<dbReference type="Proteomes" id="UP001228376">
    <property type="component" value="Unassembled WGS sequence"/>
</dbReference>
<name>A0ABU5CHV0_9BACI</name>
<evidence type="ECO:0000313" key="9">
    <source>
        <dbReference type="Proteomes" id="UP001228376"/>
    </source>
</evidence>
<dbReference type="EMBL" id="JAROCA020000001">
    <property type="protein sequence ID" value="MDY0405903.1"/>
    <property type="molecule type" value="Genomic_DNA"/>
</dbReference>
<evidence type="ECO:0000259" key="7">
    <source>
        <dbReference type="Pfam" id="PF05239"/>
    </source>
</evidence>
<keyword evidence="9" id="KW-1185">Reference proteome</keyword>
<comment type="similarity">
    <text evidence="5">Belongs to the RimM family.</text>
</comment>
<evidence type="ECO:0000313" key="8">
    <source>
        <dbReference type="EMBL" id="MDY0405903.1"/>
    </source>
</evidence>
<dbReference type="PANTHER" id="PTHR33692">
    <property type="entry name" value="RIBOSOME MATURATION FACTOR RIMM"/>
    <property type="match status" value="1"/>
</dbReference>
<dbReference type="InterPro" id="IPR027275">
    <property type="entry name" value="PRC-brl_dom"/>
</dbReference>
<protein>
    <recommendedName>
        <fullName evidence="5">Ribosome maturation factor RimM</fullName>
    </recommendedName>
</protein>
<dbReference type="InterPro" id="IPR011961">
    <property type="entry name" value="RimM"/>
</dbReference>
<dbReference type="PANTHER" id="PTHR33692:SF1">
    <property type="entry name" value="RIBOSOME MATURATION FACTOR RIMM"/>
    <property type="match status" value="1"/>
</dbReference>
<dbReference type="Pfam" id="PF05239">
    <property type="entry name" value="PRC"/>
    <property type="match status" value="1"/>
</dbReference>
<evidence type="ECO:0000256" key="2">
    <source>
        <dbReference type="ARBA" id="ARBA00022517"/>
    </source>
</evidence>
<comment type="subcellular location">
    <subcellularLocation>
        <location evidence="5">Cytoplasm</location>
    </subcellularLocation>
</comment>
<sequence>MKEEFYNIGKIVNTHGIRGDVKVLRITDFSQRFAVGEKVYVQDSKGQLHAFVIDEHRVHKGFDLLHFEGVNNINDVEQFKGNYIKIAASQQTALEEGEYYYHEIIGCEVFRIDSGEKIGIITEILSPGANDVWVVKQPRGKEILIPYIDDIVKQVNPGDKKVIIEPMEGLLD</sequence>
<accession>A0ABU5CHV0</accession>
<dbReference type="InterPro" id="IPR002676">
    <property type="entry name" value="RimM_N"/>
</dbReference>
<comment type="caution">
    <text evidence="8">The sequence shown here is derived from an EMBL/GenBank/DDBJ whole genome shotgun (WGS) entry which is preliminary data.</text>
</comment>
<dbReference type="NCBIfam" id="TIGR02273">
    <property type="entry name" value="16S_RimM"/>
    <property type="match status" value="1"/>
</dbReference>
<dbReference type="Gene3D" id="2.30.30.240">
    <property type="entry name" value="PRC-barrel domain"/>
    <property type="match status" value="1"/>
</dbReference>
<evidence type="ECO:0000256" key="3">
    <source>
        <dbReference type="ARBA" id="ARBA00022552"/>
    </source>
</evidence>
<dbReference type="RefSeq" id="WP_306065442.1">
    <property type="nucleotide sequence ID" value="NZ_JAROCA020000001.1"/>
</dbReference>
<dbReference type="HAMAP" id="MF_00014">
    <property type="entry name" value="Ribosome_mat_RimM"/>
    <property type="match status" value="1"/>
</dbReference>
<comment type="domain">
    <text evidence="5">The PRC barrel domain binds ribosomal protein uS19.</text>
</comment>
<reference evidence="8 9" key="1">
    <citation type="submission" date="2023-10" db="EMBL/GenBank/DDBJ databases">
        <title>179-bfca-hs.</title>
        <authorList>
            <person name="Miliotis G."/>
            <person name="Sengupta P."/>
            <person name="Hameed A."/>
            <person name="Chuvochina M."/>
            <person name="Mcdonagh F."/>
            <person name="Simpson A.C."/>
            <person name="Singh N.K."/>
            <person name="Rekha P.D."/>
            <person name="Raman K."/>
            <person name="Hugenholtz P."/>
            <person name="Venkateswaran K."/>
        </authorList>
    </citation>
    <scope>NUCLEOTIDE SEQUENCE [LARGE SCALE GENOMIC DNA]</scope>
    <source>
        <strain evidence="8 9">179-BFC-A-HS</strain>
    </source>
</reference>
<evidence type="ECO:0000256" key="5">
    <source>
        <dbReference type="HAMAP-Rule" id="MF_00014"/>
    </source>
</evidence>
<dbReference type="InterPro" id="IPR036976">
    <property type="entry name" value="RimM_N_sf"/>
</dbReference>
<dbReference type="Gene3D" id="2.40.30.60">
    <property type="entry name" value="RimM"/>
    <property type="match status" value="1"/>
</dbReference>
<comment type="subunit">
    <text evidence="5">Binds ribosomal protein uS19.</text>
</comment>
<feature type="domain" description="RimM N-terminal" evidence="6">
    <location>
        <begin position="8"/>
        <end position="89"/>
    </location>
</feature>
<keyword evidence="1 5" id="KW-0963">Cytoplasm</keyword>
<evidence type="ECO:0000259" key="6">
    <source>
        <dbReference type="Pfam" id="PF01782"/>
    </source>
</evidence>
<feature type="domain" description="PRC-barrel" evidence="7">
    <location>
        <begin position="96"/>
        <end position="171"/>
    </location>
</feature>
<dbReference type="InterPro" id="IPR009000">
    <property type="entry name" value="Transl_B-barrel_sf"/>
</dbReference>
<evidence type="ECO:0000256" key="4">
    <source>
        <dbReference type="ARBA" id="ARBA00023186"/>
    </source>
</evidence>
<keyword evidence="3 5" id="KW-0698">rRNA processing</keyword>
<evidence type="ECO:0000256" key="1">
    <source>
        <dbReference type="ARBA" id="ARBA00022490"/>
    </source>
</evidence>
<keyword evidence="4 5" id="KW-0143">Chaperone</keyword>
<dbReference type="Pfam" id="PF01782">
    <property type="entry name" value="RimM"/>
    <property type="match status" value="1"/>
</dbReference>